<accession>A0A1I4NL56</accession>
<keyword evidence="2" id="KW-1185">Reference proteome</keyword>
<dbReference type="OrthoDB" id="9962457at2"/>
<gene>
    <name evidence="1" type="ORF">SAMN05192568_102147</name>
</gene>
<reference evidence="2" key="1">
    <citation type="submission" date="2016-10" db="EMBL/GenBank/DDBJ databases">
        <authorList>
            <person name="Varghese N."/>
            <person name="Submissions S."/>
        </authorList>
    </citation>
    <scope>NUCLEOTIDE SEQUENCE [LARGE SCALE GENOMIC DNA]</scope>
    <source>
        <strain evidence="2">BL36</strain>
    </source>
</reference>
<evidence type="ECO:0000313" key="1">
    <source>
        <dbReference type="EMBL" id="SFM16181.1"/>
    </source>
</evidence>
<dbReference type="Proteomes" id="UP000199048">
    <property type="component" value="Unassembled WGS sequence"/>
</dbReference>
<protein>
    <submittedName>
        <fullName evidence="1">Uncharacterized protein</fullName>
    </submittedName>
</protein>
<name>A0A1I4NL56_9HYPH</name>
<proteinExistence type="predicted"/>
<dbReference type="AlphaFoldDB" id="A0A1I4NL56"/>
<dbReference type="STRING" id="582667.SAMN05192568_102147"/>
<organism evidence="1 2">
    <name type="scientific">Methylobacterium pseudosasicola</name>
    <dbReference type="NCBI Taxonomy" id="582667"/>
    <lineage>
        <taxon>Bacteria</taxon>
        <taxon>Pseudomonadati</taxon>
        <taxon>Pseudomonadota</taxon>
        <taxon>Alphaproteobacteria</taxon>
        <taxon>Hyphomicrobiales</taxon>
        <taxon>Methylobacteriaceae</taxon>
        <taxon>Methylobacterium</taxon>
    </lineage>
</organism>
<dbReference type="RefSeq" id="WP_092043216.1">
    <property type="nucleotide sequence ID" value="NZ_FOTK01000021.1"/>
</dbReference>
<evidence type="ECO:0000313" key="2">
    <source>
        <dbReference type="Proteomes" id="UP000199048"/>
    </source>
</evidence>
<sequence>MARPPIPPDMHLWDPTRRRIIDRQRAEGHRSSWRLSPDDLRQMLVSATAEVGTPAQYAHRLGCTPGFMWEVLTGERRASGPMLEALGLVWDGRKQAYTDPLLSRRARHIQDDRLRRSVPPAQRAEFEADPDVKAALERTAARAKAEAQSDLFPSGLPELSAQAVEDRWIDELYSRDPRSEAENREPWPRKRLNVELLHSTVIPFPRRPRGG</sequence>
<dbReference type="EMBL" id="FOTK01000021">
    <property type="protein sequence ID" value="SFM16181.1"/>
    <property type="molecule type" value="Genomic_DNA"/>
</dbReference>